<evidence type="ECO:0000313" key="3">
    <source>
        <dbReference type="Proteomes" id="UP001428817"/>
    </source>
</evidence>
<comment type="caution">
    <text evidence="2">The sequence shown here is derived from an EMBL/GenBank/DDBJ whole genome shotgun (WGS) entry which is preliminary data.</text>
</comment>
<reference evidence="3" key="1">
    <citation type="journal article" date="2019" name="Int. J. Syst. Evol. Microbiol.">
        <title>The Global Catalogue of Microorganisms (GCM) 10K type strain sequencing project: providing services to taxonomists for standard genome sequencing and annotation.</title>
        <authorList>
            <consortium name="The Broad Institute Genomics Platform"/>
            <consortium name="The Broad Institute Genome Sequencing Center for Infectious Disease"/>
            <person name="Wu L."/>
            <person name="Ma J."/>
        </authorList>
    </citation>
    <scope>NUCLEOTIDE SEQUENCE [LARGE SCALE GENOMIC DNA]</scope>
    <source>
        <strain evidence="3">JCM 18303</strain>
    </source>
</reference>
<name>A0ABP9PMZ6_9PSEU</name>
<accession>A0ABP9PMZ6</accession>
<keyword evidence="3" id="KW-1185">Reference proteome</keyword>
<protein>
    <submittedName>
        <fullName evidence="2">Uncharacterized protein</fullName>
    </submittedName>
</protein>
<sequence>MWTAYLETFEDSFQRLDAEGANAIFAGGVGDRGPAHSGQINRDYVVVFRELIYHRSPDLPALAKAVHQHQGFAPATPTVIGLDHTQPSTHTHGSTRCAREIYSHHPIDTSPSNGHPRTRRQ</sequence>
<evidence type="ECO:0000313" key="2">
    <source>
        <dbReference type="EMBL" id="GAA5149325.1"/>
    </source>
</evidence>
<evidence type="ECO:0000256" key="1">
    <source>
        <dbReference type="SAM" id="MobiDB-lite"/>
    </source>
</evidence>
<dbReference type="Proteomes" id="UP001428817">
    <property type="component" value="Unassembled WGS sequence"/>
</dbReference>
<gene>
    <name evidence="2" type="ORF">GCM10023321_13000</name>
</gene>
<proteinExistence type="predicted"/>
<organism evidence="2 3">
    <name type="scientific">Pseudonocardia eucalypti</name>
    <dbReference type="NCBI Taxonomy" id="648755"/>
    <lineage>
        <taxon>Bacteria</taxon>
        <taxon>Bacillati</taxon>
        <taxon>Actinomycetota</taxon>
        <taxon>Actinomycetes</taxon>
        <taxon>Pseudonocardiales</taxon>
        <taxon>Pseudonocardiaceae</taxon>
        <taxon>Pseudonocardia</taxon>
    </lineage>
</organism>
<dbReference type="EMBL" id="BAABJP010000004">
    <property type="protein sequence ID" value="GAA5149325.1"/>
    <property type="molecule type" value="Genomic_DNA"/>
</dbReference>
<feature type="region of interest" description="Disordered" evidence="1">
    <location>
        <begin position="102"/>
        <end position="121"/>
    </location>
</feature>